<accession>A0ABT5J1L4</accession>
<proteinExistence type="predicted"/>
<sequence>MKQRKGLAGDVLALLVDVGRGLTLGQIQHYLPGHCELSELSATLARLARQGEVSVVMVERTADKGRRMVKQYSTRNEEGSA</sequence>
<evidence type="ECO:0000313" key="1">
    <source>
        <dbReference type="EMBL" id="MDC7718740.1"/>
    </source>
</evidence>
<dbReference type="Proteomes" id="UP001219956">
    <property type="component" value="Unassembled WGS sequence"/>
</dbReference>
<organism evidence="1 2">
    <name type="scientific">Vogesella aquatica</name>
    <dbReference type="NCBI Taxonomy" id="2984206"/>
    <lineage>
        <taxon>Bacteria</taxon>
        <taxon>Pseudomonadati</taxon>
        <taxon>Pseudomonadota</taxon>
        <taxon>Betaproteobacteria</taxon>
        <taxon>Neisseriales</taxon>
        <taxon>Chromobacteriaceae</taxon>
        <taxon>Vogesella</taxon>
    </lineage>
</organism>
<reference evidence="1 2" key="1">
    <citation type="submission" date="2023-01" db="EMBL/GenBank/DDBJ databases">
        <title>Novel species of the genus Vogesella isolated from rivers.</title>
        <authorList>
            <person name="Lu H."/>
        </authorList>
    </citation>
    <scope>NUCLEOTIDE SEQUENCE [LARGE SCALE GENOMIC DNA]</scope>
    <source>
        <strain evidence="1 2">DC21W</strain>
    </source>
</reference>
<protein>
    <submittedName>
        <fullName evidence="1">Uncharacterized protein</fullName>
    </submittedName>
</protein>
<gene>
    <name evidence="1" type="ORF">PQU95_16185</name>
</gene>
<keyword evidence="2" id="KW-1185">Reference proteome</keyword>
<dbReference type="RefSeq" id="WP_272752974.1">
    <property type="nucleotide sequence ID" value="NZ_JAQQLF010000025.1"/>
</dbReference>
<name>A0ABT5J1L4_9NEIS</name>
<dbReference type="EMBL" id="JAQQLF010000025">
    <property type="protein sequence ID" value="MDC7718740.1"/>
    <property type="molecule type" value="Genomic_DNA"/>
</dbReference>
<comment type="caution">
    <text evidence="1">The sequence shown here is derived from an EMBL/GenBank/DDBJ whole genome shotgun (WGS) entry which is preliminary data.</text>
</comment>
<evidence type="ECO:0000313" key="2">
    <source>
        <dbReference type="Proteomes" id="UP001219956"/>
    </source>
</evidence>